<dbReference type="OrthoDB" id="2390014at2"/>
<feature type="transmembrane region" description="Helical" evidence="2">
    <location>
        <begin position="15"/>
        <end position="31"/>
    </location>
</feature>
<keyword evidence="2" id="KW-1133">Transmembrane helix</keyword>
<evidence type="ECO:0008006" key="5">
    <source>
        <dbReference type="Google" id="ProtNLM"/>
    </source>
</evidence>
<proteinExistence type="predicted"/>
<evidence type="ECO:0000256" key="1">
    <source>
        <dbReference type="SAM" id="MobiDB-lite"/>
    </source>
</evidence>
<keyword evidence="4" id="KW-1185">Reference proteome</keyword>
<gene>
    <name evidence="3" type="ORF">QY95_00344</name>
</gene>
<organism evidence="3 4">
    <name type="scientific">Bacillus thermotolerans</name>
    <name type="common">Quasibacillus thermotolerans</name>
    <dbReference type="NCBI Taxonomy" id="1221996"/>
    <lineage>
        <taxon>Bacteria</taxon>
        <taxon>Bacillati</taxon>
        <taxon>Bacillota</taxon>
        <taxon>Bacilli</taxon>
        <taxon>Bacillales</taxon>
        <taxon>Bacillaceae</taxon>
        <taxon>Bacillus</taxon>
    </lineage>
</organism>
<protein>
    <recommendedName>
        <fullName evidence="5">YtxH domain-containing protein</fullName>
    </recommendedName>
</protein>
<evidence type="ECO:0000256" key="2">
    <source>
        <dbReference type="SAM" id="Phobius"/>
    </source>
</evidence>
<sequence length="149" mass="16711">MFGKNMNNSTNKSSGLGYMLLGAGVAAWWLSKDENRQKFDSMLGTAKEKMNNGNMGDMMSTAKEKMNNMDMNDMMNKAKEKMNNANMGDMVNTMKDKMNRGSANPSKEEFPVLKGGHPHPEDVADNKMVSEGSQFAVKYYNEEEQQQSK</sequence>
<reference evidence="3" key="1">
    <citation type="submission" date="2015-02" db="EMBL/GenBank/DDBJ databases">
        <title>Genome Assembly of Bacillaceae bacterium MTCC 8252.</title>
        <authorList>
            <person name="Verma A."/>
            <person name="Khatri I."/>
            <person name="Mual P."/>
            <person name="Subramanian S."/>
            <person name="Krishnamurthi S."/>
        </authorList>
    </citation>
    <scope>NUCLEOTIDE SEQUENCE [LARGE SCALE GENOMIC DNA]</scope>
    <source>
        <strain evidence="3">MTCC 8252</strain>
    </source>
</reference>
<dbReference type="Proteomes" id="UP000031563">
    <property type="component" value="Unassembled WGS sequence"/>
</dbReference>
<evidence type="ECO:0000313" key="4">
    <source>
        <dbReference type="Proteomes" id="UP000031563"/>
    </source>
</evidence>
<keyword evidence="2" id="KW-0472">Membrane</keyword>
<comment type="caution">
    <text evidence="3">The sequence shown here is derived from an EMBL/GenBank/DDBJ whole genome shotgun (WGS) entry which is preliminary data.</text>
</comment>
<dbReference type="EMBL" id="JWIR02000012">
    <property type="protein sequence ID" value="KKB42495.1"/>
    <property type="molecule type" value="Genomic_DNA"/>
</dbReference>
<dbReference type="AlphaFoldDB" id="A0A0F5IAZ0"/>
<name>A0A0F5IAZ0_BACTR</name>
<dbReference type="STRING" id="1221996.QY95_00344"/>
<accession>A0A0F5IAZ0</accession>
<evidence type="ECO:0000313" key="3">
    <source>
        <dbReference type="EMBL" id="KKB42495.1"/>
    </source>
</evidence>
<feature type="region of interest" description="Disordered" evidence="1">
    <location>
        <begin position="91"/>
        <end position="130"/>
    </location>
</feature>
<dbReference type="RefSeq" id="WP_052725834.1">
    <property type="nucleotide sequence ID" value="NZ_JWIR02000012.1"/>
</dbReference>
<keyword evidence="2" id="KW-0812">Transmembrane</keyword>